<dbReference type="AlphaFoldDB" id="A0AAD4X945"/>
<comment type="caution">
    <text evidence="2">The sequence shown here is derived from an EMBL/GenBank/DDBJ whole genome shotgun (WGS) entry which is preliminary data.</text>
</comment>
<dbReference type="EMBL" id="JAJJMB010013545">
    <property type="protein sequence ID" value="KAI3867611.1"/>
    <property type="molecule type" value="Genomic_DNA"/>
</dbReference>
<organism evidence="2 3">
    <name type="scientific">Papaver atlanticum</name>
    <dbReference type="NCBI Taxonomy" id="357466"/>
    <lineage>
        <taxon>Eukaryota</taxon>
        <taxon>Viridiplantae</taxon>
        <taxon>Streptophyta</taxon>
        <taxon>Embryophyta</taxon>
        <taxon>Tracheophyta</taxon>
        <taxon>Spermatophyta</taxon>
        <taxon>Magnoliopsida</taxon>
        <taxon>Ranunculales</taxon>
        <taxon>Papaveraceae</taxon>
        <taxon>Papaveroideae</taxon>
        <taxon>Papaver</taxon>
    </lineage>
</organism>
<dbReference type="GO" id="GO:0001042">
    <property type="term" value="F:RNA polymerase I core binding"/>
    <property type="evidence" value="ECO:0007669"/>
    <property type="project" value="TreeGrafter"/>
</dbReference>
<dbReference type="GO" id="GO:0001181">
    <property type="term" value="F:RNA polymerase I general transcription initiation factor activity"/>
    <property type="evidence" value="ECO:0007669"/>
    <property type="project" value="InterPro"/>
</dbReference>
<protein>
    <submittedName>
        <fullName evidence="2">Uncharacterized protein</fullName>
    </submittedName>
</protein>
<evidence type="ECO:0000313" key="3">
    <source>
        <dbReference type="Proteomes" id="UP001202328"/>
    </source>
</evidence>
<name>A0AAD4X945_9MAGN</name>
<comment type="similarity">
    <text evidence="1">Belongs to the RRN3 family.</text>
</comment>
<keyword evidence="3" id="KW-1185">Reference proteome</keyword>
<dbReference type="PANTHER" id="PTHR12790:SF0">
    <property type="entry name" value="RNA POLYMERASE I-SPECIFIC TRANSCRIPTION INITIATION FACTOR RRN3-RELATED"/>
    <property type="match status" value="1"/>
</dbReference>
<sequence length="121" mass="13896">MLVNNFMPRLSFVNELNKPRGVVKKEQVLNRVHSALIKITKMMPLVPRRLCPILEQWMPHNSAKQEVMEIFVENMLRLESGPIGEYLGSTVLLLVGDRLVDLDVSTLKNPISLCNTQTHRY</sequence>
<proteinExistence type="inferred from homology"/>
<dbReference type="PANTHER" id="PTHR12790">
    <property type="entry name" value="TRANSCRIPTION INITIATION FACTOR IA RRN3"/>
    <property type="match status" value="1"/>
</dbReference>
<dbReference type="InterPro" id="IPR007991">
    <property type="entry name" value="RNA_pol_I_trans_ini_fac_RRN3"/>
</dbReference>
<gene>
    <name evidence="2" type="ORF">MKW98_005988</name>
</gene>
<evidence type="ECO:0000256" key="1">
    <source>
        <dbReference type="ARBA" id="ARBA00010098"/>
    </source>
</evidence>
<dbReference type="Pfam" id="PF05327">
    <property type="entry name" value="RRN3"/>
    <property type="match status" value="1"/>
</dbReference>
<dbReference type="GO" id="GO:0006361">
    <property type="term" value="P:transcription initiation at RNA polymerase I promoter"/>
    <property type="evidence" value="ECO:0007669"/>
    <property type="project" value="InterPro"/>
</dbReference>
<evidence type="ECO:0000313" key="2">
    <source>
        <dbReference type="EMBL" id="KAI3867611.1"/>
    </source>
</evidence>
<dbReference type="Proteomes" id="UP001202328">
    <property type="component" value="Unassembled WGS sequence"/>
</dbReference>
<dbReference type="GO" id="GO:0005634">
    <property type="term" value="C:nucleus"/>
    <property type="evidence" value="ECO:0007669"/>
    <property type="project" value="TreeGrafter"/>
</dbReference>
<reference evidence="2" key="1">
    <citation type="submission" date="2022-04" db="EMBL/GenBank/DDBJ databases">
        <title>A functionally conserved STORR gene fusion in Papaver species that diverged 16.8 million years ago.</title>
        <authorList>
            <person name="Catania T."/>
        </authorList>
    </citation>
    <scope>NUCLEOTIDE SEQUENCE</scope>
    <source>
        <strain evidence="2">S-188037</strain>
    </source>
</reference>
<accession>A0AAD4X945</accession>